<proteinExistence type="predicted"/>
<evidence type="ECO:0000313" key="2">
    <source>
        <dbReference type="Proteomes" id="UP001295423"/>
    </source>
</evidence>
<name>A0AAD2CSA2_9STRA</name>
<gene>
    <name evidence="1" type="ORF">CYCCA115_LOCUS9105</name>
</gene>
<protein>
    <submittedName>
        <fullName evidence="1">Uncharacterized protein</fullName>
    </submittedName>
</protein>
<reference evidence="1" key="1">
    <citation type="submission" date="2023-08" db="EMBL/GenBank/DDBJ databases">
        <authorList>
            <person name="Audoor S."/>
            <person name="Bilcke G."/>
        </authorList>
    </citation>
    <scope>NUCLEOTIDE SEQUENCE</scope>
</reference>
<keyword evidence="2" id="KW-1185">Reference proteome</keyword>
<organism evidence="1 2">
    <name type="scientific">Cylindrotheca closterium</name>
    <dbReference type="NCBI Taxonomy" id="2856"/>
    <lineage>
        <taxon>Eukaryota</taxon>
        <taxon>Sar</taxon>
        <taxon>Stramenopiles</taxon>
        <taxon>Ochrophyta</taxon>
        <taxon>Bacillariophyta</taxon>
        <taxon>Bacillariophyceae</taxon>
        <taxon>Bacillariophycidae</taxon>
        <taxon>Bacillariales</taxon>
        <taxon>Bacillariaceae</taxon>
        <taxon>Cylindrotheca</taxon>
    </lineage>
</organism>
<dbReference type="EMBL" id="CAKOGP040001269">
    <property type="protein sequence ID" value="CAJ1944908.1"/>
    <property type="molecule type" value="Genomic_DNA"/>
</dbReference>
<accession>A0AAD2CSA2</accession>
<dbReference type="AlphaFoldDB" id="A0AAD2CSA2"/>
<comment type="caution">
    <text evidence="1">The sequence shown here is derived from an EMBL/GenBank/DDBJ whole genome shotgun (WGS) entry which is preliminary data.</text>
</comment>
<dbReference type="Proteomes" id="UP001295423">
    <property type="component" value="Unassembled WGS sequence"/>
</dbReference>
<sequence>MANWQVQLDAVSAAKEDVSVASTQSSNVQVGREVAVMHSQAHRGLRYKDSGNLVYLDSNDYKDGKIPEHFDTHDPKWFCLGETGPSLDTGLTFHLRKDSMNANMGTLKELPYMFNYGTNVGGGRNLTHEVESKHMDNMCKYDADVICDVDSASLLVKEGYRIVMDTDVENAFFVSKDGNQWIYREKDGLYTYEPHEGESHCNVCMEIGPTGEACRSCRAHGGFVPGESYHGCIDNTTSQHTSRSQTQTSRQILQIYTSTMSIRSVARVTALSLLWKFTSAQFCTSLKTDTWAGYVDAVSEALDQTGFAVLCPFEISGDGCQGMEEYPEGLRIKEGQSQVLISCDSLLFGYHEESTECVVDCPGRHITVPESSSLTLERYSGLQTVKKNIEGYTPQQVDRANAARSGYHMGGAPGIEAFKVAVRSGLFKNCPIREEDIVIADKIYGPSASVLKGKTKHPTPEAVRDVWVEIPCELLVHNIDLKLHLDIAFINNTFGLTTIYGSIRYRTFVPL</sequence>
<evidence type="ECO:0000313" key="1">
    <source>
        <dbReference type="EMBL" id="CAJ1944908.1"/>
    </source>
</evidence>